<organism evidence="2 3">
    <name type="scientific">Panicum miliaceum</name>
    <name type="common">Proso millet</name>
    <name type="synonym">Broomcorn millet</name>
    <dbReference type="NCBI Taxonomy" id="4540"/>
    <lineage>
        <taxon>Eukaryota</taxon>
        <taxon>Viridiplantae</taxon>
        <taxon>Streptophyta</taxon>
        <taxon>Embryophyta</taxon>
        <taxon>Tracheophyta</taxon>
        <taxon>Spermatophyta</taxon>
        <taxon>Magnoliopsida</taxon>
        <taxon>Liliopsida</taxon>
        <taxon>Poales</taxon>
        <taxon>Poaceae</taxon>
        <taxon>PACMAD clade</taxon>
        <taxon>Panicoideae</taxon>
        <taxon>Panicodae</taxon>
        <taxon>Paniceae</taxon>
        <taxon>Panicinae</taxon>
        <taxon>Panicum</taxon>
        <taxon>Panicum sect. Panicum</taxon>
    </lineage>
</organism>
<evidence type="ECO:0000256" key="1">
    <source>
        <dbReference type="SAM" id="MobiDB-lite"/>
    </source>
</evidence>
<evidence type="ECO:0000313" key="3">
    <source>
        <dbReference type="Proteomes" id="UP000275267"/>
    </source>
</evidence>
<protein>
    <submittedName>
        <fullName evidence="2">Uncharacterized protein</fullName>
    </submittedName>
</protein>
<accession>A0A3L6TL86</accession>
<dbReference type="Proteomes" id="UP000275267">
    <property type="component" value="Unassembled WGS sequence"/>
</dbReference>
<feature type="region of interest" description="Disordered" evidence="1">
    <location>
        <begin position="1"/>
        <end position="55"/>
    </location>
</feature>
<dbReference type="AlphaFoldDB" id="A0A3L6TL86"/>
<comment type="caution">
    <text evidence="2">The sequence shown here is derived from an EMBL/GenBank/DDBJ whole genome shotgun (WGS) entry which is preliminary data.</text>
</comment>
<evidence type="ECO:0000313" key="2">
    <source>
        <dbReference type="EMBL" id="RLN39908.1"/>
    </source>
</evidence>
<reference evidence="3" key="1">
    <citation type="journal article" date="2019" name="Nat. Commun.">
        <title>The genome of broomcorn millet.</title>
        <authorList>
            <person name="Zou C."/>
            <person name="Miki D."/>
            <person name="Li D."/>
            <person name="Tang Q."/>
            <person name="Xiao L."/>
            <person name="Rajput S."/>
            <person name="Deng P."/>
            <person name="Jia W."/>
            <person name="Huang R."/>
            <person name="Zhang M."/>
            <person name="Sun Y."/>
            <person name="Hu J."/>
            <person name="Fu X."/>
            <person name="Schnable P.S."/>
            <person name="Li F."/>
            <person name="Zhang H."/>
            <person name="Feng B."/>
            <person name="Zhu X."/>
            <person name="Liu R."/>
            <person name="Schnable J.C."/>
            <person name="Zhu J.-K."/>
            <person name="Zhang H."/>
        </authorList>
    </citation>
    <scope>NUCLEOTIDE SEQUENCE [LARGE SCALE GENOMIC DNA]</scope>
</reference>
<proteinExistence type="predicted"/>
<dbReference type="EMBL" id="PQIB02000001">
    <property type="protein sequence ID" value="RLN39908.1"/>
    <property type="molecule type" value="Genomic_DNA"/>
</dbReference>
<name>A0A3L6TL86_PANMI</name>
<keyword evidence="3" id="KW-1185">Reference proteome</keyword>
<feature type="compositionally biased region" description="Low complexity" evidence="1">
    <location>
        <begin position="17"/>
        <end position="33"/>
    </location>
</feature>
<gene>
    <name evidence="2" type="ORF">C2845_PM01G42310</name>
</gene>
<sequence>MKGIGKKVMGTLKKATGSKSGRSHGGSSSRQSSNHVPSPMRDSEETETWQQETQE</sequence>